<accession>A0A815VZ10</accession>
<feature type="compositionally biased region" description="Low complexity" evidence="1">
    <location>
        <begin position="33"/>
        <end position="44"/>
    </location>
</feature>
<gene>
    <name evidence="3" type="ORF">EDS130_LOCUS44989</name>
</gene>
<dbReference type="PANTHER" id="PTHR21301:SF10">
    <property type="entry name" value="REVERSE TRANSCRIPTASE DOMAIN-CONTAINING PROTEIN"/>
    <property type="match status" value="1"/>
</dbReference>
<organism evidence="3 4">
    <name type="scientific">Adineta ricciae</name>
    <name type="common">Rotifer</name>
    <dbReference type="NCBI Taxonomy" id="249248"/>
    <lineage>
        <taxon>Eukaryota</taxon>
        <taxon>Metazoa</taxon>
        <taxon>Spiralia</taxon>
        <taxon>Gnathifera</taxon>
        <taxon>Rotifera</taxon>
        <taxon>Eurotatoria</taxon>
        <taxon>Bdelloidea</taxon>
        <taxon>Adinetida</taxon>
        <taxon>Adinetidae</taxon>
        <taxon>Adineta</taxon>
    </lineage>
</organism>
<evidence type="ECO:0000259" key="2">
    <source>
        <dbReference type="PROSITE" id="PS50878"/>
    </source>
</evidence>
<dbReference type="PANTHER" id="PTHR21301">
    <property type="entry name" value="REVERSE TRANSCRIPTASE"/>
    <property type="match status" value="1"/>
</dbReference>
<reference evidence="3" key="1">
    <citation type="submission" date="2021-02" db="EMBL/GenBank/DDBJ databases">
        <authorList>
            <person name="Nowell W R."/>
        </authorList>
    </citation>
    <scope>NUCLEOTIDE SEQUENCE</scope>
</reference>
<dbReference type="EMBL" id="CAJNOJ010000971">
    <property type="protein sequence ID" value="CAF1536498.1"/>
    <property type="molecule type" value="Genomic_DNA"/>
</dbReference>
<feature type="region of interest" description="Disordered" evidence="1">
    <location>
        <begin position="423"/>
        <end position="444"/>
    </location>
</feature>
<dbReference type="PROSITE" id="PS50878">
    <property type="entry name" value="RT_POL"/>
    <property type="match status" value="1"/>
</dbReference>
<dbReference type="Pfam" id="PF26215">
    <property type="entry name" value="HTH_animal"/>
    <property type="match status" value="1"/>
</dbReference>
<dbReference type="Proteomes" id="UP000663852">
    <property type="component" value="Unassembled WGS sequence"/>
</dbReference>
<evidence type="ECO:0000313" key="3">
    <source>
        <dbReference type="EMBL" id="CAF1536498.1"/>
    </source>
</evidence>
<feature type="region of interest" description="Disordered" evidence="1">
    <location>
        <begin position="1"/>
        <end position="48"/>
    </location>
</feature>
<dbReference type="OrthoDB" id="10051004at2759"/>
<feature type="domain" description="Reverse transcriptase" evidence="2">
    <location>
        <begin position="656"/>
        <end position="906"/>
    </location>
</feature>
<sequence>HTLTQQQQQQQRTNNGQRQRTTTAAHRRRQRRNNQQQYQQQNQADDNPNRFVALAEDDTSNQIDTETTINDRPATNIMDTNKRIGKKKNIRLYLQTNRILKWFEDNSKSSISGRGNQAYVLATTPIYDEWVRNNYELQVWQAYLKMGNENRHWAKEVVQRTKRRDDLINSRFVQKKINYLTTVIAQANATVTDLQIQLGTYWTLTVAQSAAQTNAQATAELTTQLMLDRMGQTTAQTTDQTVQNPNLTTATNRDRLEKSILRYIQHCTQYVKRIAENRIQLAKAQMEEFKALEDFQQIASPLQWNILSMLKPKMKLWLTKSKNLQIATKRVEYDLPPKFIGNTQLAFKIDESIISQEEAQNLYDQMRQVTKDYRLCAMTLYVQTCTREYELLTNEIKQIVEGIPQENDDEAGYAAFIHYNGLPSRGQQQSTRRRRNDRPDSNSIVGRGFLAPTIINEAQVKLTEDEYQLLKLGPRFIYNDPKTASRRRLIELATVQRKIEARFHEKKVSPGRPVHQFIAELDILLQNLHDIPVKSNPRLNQSLQQRQHVLDIPNYMIISSQPQLIRSSKTKRNYDRLVKRLKHKFRLTDIVLRKTDKSKVFHLGKVDDYNKKSNDYMDKTQAYQCLGTQDPLPDLIQRTNKYLLDLRLAKWITQKQYEQLCVNQQEVELAHLYYLPKAHKTGTPLRPIISGLKHPTIKISKFLDDLLRPLFDKMALDTTVTSGFELLKKLKEWSIQNLKQETLLCTIDVADLYTMIPQVEGVLALKKMLDHFKLKQIGGLKVETIVRLSRFVMQNNYFSLNGQFYHQIRGGAMGSPLTLTISNCYMYFYQQDIVKQISNSGGLYFRYIDDIFLAVNWPIRHLIKQVDRWNQFDSNIRLSANISLHANFLDLHIENQNGQLFTNVYHKPSYEPYYLPFNSIPPLHMKKNIPFAMFLRAIRYCSTFNAYLQERESLRMALLLNKYPGDLITSQFNRVLSKFEINDQLSIRNYERLRDQLIQSSHPSRDRTPFDHEKMMFIHFTYCTNMKSFPMKFHNLWHKYFGDSPINEITPILGTKNADNLHKRLVHTRS</sequence>
<comment type="caution">
    <text evidence="3">The sequence shown here is derived from an EMBL/GenBank/DDBJ whole genome shotgun (WGS) entry which is preliminary data.</text>
</comment>
<evidence type="ECO:0000256" key="1">
    <source>
        <dbReference type="SAM" id="MobiDB-lite"/>
    </source>
</evidence>
<proteinExistence type="predicted"/>
<dbReference type="AlphaFoldDB" id="A0A815VZ10"/>
<dbReference type="InterPro" id="IPR058912">
    <property type="entry name" value="HTH_animal"/>
</dbReference>
<feature type="non-terminal residue" evidence="3">
    <location>
        <position position="1070"/>
    </location>
</feature>
<evidence type="ECO:0000313" key="4">
    <source>
        <dbReference type="Proteomes" id="UP000663852"/>
    </source>
</evidence>
<dbReference type="InterPro" id="IPR000477">
    <property type="entry name" value="RT_dom"/>
</dbReference>
<feature type="compositionally biased region" description="Low complexity" evidence="1">
    <location>
        <begin position="1"/>
        <end position="24"/>
    </location>
</feature>
<protein>
    <recommendedName>
        <fullName evidence="2">Reverse transcriptase domain-containing protein</fullName>
    </recommendedName>
</protein>
<name>A0A815VZ10_ADIRI</name>